<feature type="signal peptide" evidence="2">
    <location>
        <begin position="1"/>
        <end position="20"/>
    </location>
</feature>
<keyword evidence="1" id="KW-0812">Transmembrane</keyword>
<name>X7EAG2_9RHOB</name>
<accession>X7EAG2</accession>
<dbReference type="EMBL" id="JALZ01000048">
    <property type="protein sequence ID" value="ETX12850.1"/>
    <property type="molecule type" value="Genomic_DNA"/>
</dbReference>
<sequence>MRSLIAAVALLASTSLPALAATTSGIDLGGQGGDAESYSFDTGFGPKVTIRALGWWTEVSQNAAGLGVDSWYDLGNDQINALEGLSFSFSEKVRLNSVTFSGFDRWDTYGIYVSVGDGRLSDDIITLGSDNPFSFGGVVSDYFKVAALGPLDSFRVASLEVAPVPLPGAGLLLLGGLGGFAVLRRRKRSA</sequence>
<feature type="transmembrane region" description="Helical" evidence="1">
    <location>
        <begin position="164"/>
        <end position="183"/>
    </location>
</feature>
<dbReference type="Proteomes" id="UP000022447">
    <property type="component" value="Unassembled WGS sequence"/>
</dbReference>
<comment type="caution">
    <text evidence="3">The sequence shown here is derived from an EMBL/GenBank/DDBJ whole genome shotgun (WGS) entry which is preliminary data.</text>
</comment>
<dbReference type="RefSeq" id="WP_037266604.1">
    <property type="nucleotide sequence ID" value="NZ_JALZ01000048.1"/>
</dbReference>
<evidence type="ECO:0000313" key="3">
    <source>
        <dbReference type="EMBL" id="ETX12850.1"/>
    </source>
</evidence>
<feature type="chain" id="PRO_5004977480" description="PEP-CTERM protein-sorting domain-containing protein" evidence="2">
    <location>
        <begin position="21"/>
        <end position="190"/>
    </location>
</feature>
<reference evidence="3 4" key="1">
    <citation type="submission" date="2014-01" db="EMBL/GenBank/DDBJ databases">
        <title>Roseivivax halodurans JCM 10272 Genome Sequencing.</title>
        <authorList>
            <person name="Lai Q."/>
            <person name="Li G."/>
            <person name="Shao Z."/>
        </authorList>
    </citation>
    <scope>NUCLEOTIDE SEQUENCE [LARGE SCALE GENOMIC DNA]</scope>
    <source>
        <strain evidence="3 4">JCM 10272</strain>
    </source>
</reference>
<keyword evidence="1" id="KW-0472">Membrane</keyword>
<keyword evidence="2" id="KW-0732">Signal</keyword>
<proteinExistence type="predicted"/>
<protein>
    <recommendedName>
        <fullName evidence="5">PEP-CTERM protein-sorting domain-containing protein</fullName>
    </recommendedName>
</protein>
<keyword evidence="1" id="KW-1133">Transmembrane helix</keyword>
<evidence type="ECO:0008006" key="5">
    <source>
        <dbReference type="Google" id="ProtNLM"/>
    </source>
</evidence>
<evidence type="ECO:0000256" key="1">
    <source>
        <dbReference type="SAM" id="Phobius"/>
    </source>
</evidence>
<gene>
    <name evidence="3" type="ORF">OCH239_15610</name>
</gene>
<evidence type="ECO:0000313" key="4">
    <source>
        <dbReference type="Proteomes" id="UP000022447"/>
    </source>
</evidence>
<dbReference type="InterPro" id="IPR022472">
    <property type="entry name" value="VPLPA-CTERM"/>
</dbReference>
<dbReference type="AlphaFoldDB" id="X7EAG2"/>
<keyword evidence="4" id="KW-1185">Reference proteome</keyword>
<dbReference type="eggNOG" id="ENOG5033A6I">
    <property type="taxonomic scope" value="Bacteria"/>
</dbReference>
<organism evidence="3 4">
    <name type="scientific">Roseivivax halodurans JCM 10272</name>
    <dbReference type="NCBI Taxonomy" id="1449350"/>
    <lineage>
        <taxon>Bacteria</taxon>
        <taxon>Pseudomonadati</taxon>
        <taxon>Pseudomonadota</taxon>
        <taxon>Alphaproteobacteria</taxon>
        <taxon>Rhodobacterales</taxon>
        <taxon>Roseobacteraceae</taxon>
        <taxon>Roseivivax</taxon>
    </lineage>
</organism>
<evidence type="ECO:0000256" key="2">
    <source>
        <dbReference type="SAM" id="SignalP"/>
    </source>
</evidence>
<dbReference type="NCBIfam" id="TIGR03370">
    <property type="entry name" value="VPLPA-CTERM"/>
    <property type="match status" value="1"/>
</dbReference>